<proteinExistence type="predicted"/>
<evidence type="ECO:0000313" key="3">
    <source>
        <dbReference type="Proteomes" id="UP001551176"/>
    </source>
</evidence>
<protein>
    <submittedName>
        <fullName evidence="2">Uncharacterized protein</fullName>
    </submittedName>
</protein>
<feature type="region of interest" description="Disordered" evidence="1">
    <location>
        <begin position="1"/>
        <end position="20"/>
    </location>
</feature>
<keyword evidence="3" id="KW-1185">Reference proteome</keyword>
<gene>
    <name evidence="2" type="ORF">ABZ921_32920</name>
</gene>
<dbReference type="EMBL" id="JBEYXV010000020">
    <property type="protein sequence ID" value="MEU6825445.1"/>
    <property type="molecule type" value="Genomic_DNA"/>
</dbReference>
<organism evidence="2 3">
    <name type="scientific">Streptomyces atriruber</name>
    <dbReference type="NCBI Taxonomy" id="545121"/>
    <lineage>
        <taxon>Bacteria</taxon>
        <taxon>Bacillati</taxon>
        <taxon>Actinomycetota</taxon>
        <taxon>Actinomycetes</taxon>
        <taxon>Kitasatosporales</taxon>
        <taxon>Streptomycetaceae</taxon>
        <taxon>Streptomyces</taxon>
    </lineage>
</organism>
<reference evidence="2 3" key="1">
    <citation type="submission" date="2024-06" db="EMBL/GenBank/DDBJ databases">
        <title>The Natural Products Discovery Center: Release of the First 8490 Sequenced Strains for Exploring Actinobacteria Biosynthetic Diversity.</title>
        <authorList>
            <person name="Kalkreuter E."/>
            <person name="Kautsar S.A."/>
            <person name="Yang D."/>
            <person name="Bader C.D."/>
            <person name="Teijaro C.N."/>
            <person name="Fluegel L."/>
            <person name="Davis C.M."/>
            <person name="Simpson J.R."/>
            <person name="Lauterbach L."/>
            <person name="Steele A.D."/>
            <person name="Gui C."/>
            <person name="Meng S."/>
            <person name="Li G."/>
            <person name="Viehrig K."/>
            <person name="Ye F."/>
            <person name="Su P."/>
            <person name="Kiefer A.F."/>
            <person name="Nichols A."/>
            <person name="Cepeda A.J."/>
            <person name="Yan W."/>
            <person name="Fan B."/>
            <person name="Jiang Y."/>
            <person name="Adhikari A."/>
            <person name="Zheng C.-J."/>
            <person name="Schuster L."/>
            <person name="Cowan T.M."/>
            <person name="Smanski M.J."/>
            <person name="Chevrette M.G."/>
            <person name="De Carvalho L.P.S."/>
            <person name="Shen B."/>
        </authorList>
    </citation>
    <scope>NUCLEOTIDE SEQUENCE [LARGE SCALE GENOMIC DNA]</scope>
    <source>
        <strain evidence="2 3">NPDC046838</strain>
    </source>
</reference>
<dbReference type="Proteomes" id="UP001551176">
    <property type="component" value="Unassembled WGS sequence"/>
</dbReference>
<evidence type="ECO:0000313" key="2">
    <source>
        <dbReference type="EMBL" id="MEU6825445.1"/>
    </source>
</evidence>
<evidence type="ECO:0000256" key="1">
    <source>
        <dbReference type="SAM" id="MobiDB-lite"/>
    </source>
</evidence>
<name>A0ABV3BXG2_9ACTN</name>
<comment type="caution">
    <text evidence="2">The sequence shown here is derived from an EMBL/GenBank/DDBJ whole genome shotgun (WGS) entry which is preliminary data.</text>
</comment>
<sequence>MNGVRIPPPAQAPPTEHQADRCTWVQTVGIDDIILSYSSEH</sequence>
<feature type="compositionally biased region" description="Pro residues" evidence="1">
    <location>
        <begin position="1"/>
        <end position="12"/>
    </location>
</feature>
<dbReference type="RefSeq" id="WP_359355893.1">
    <property type="nucleotide sequence ID" value="NZ_JBEYXV010000020.1"/>
</dbReference>
<accession>A0ABV3BXG2</accession>